<evidence type="ECO:0000256" key="7">
    <source>
        <dbReference type="ARBA" id="ARBA00023242"/>
    </source>
</evidence>
<dbReference type="GO" id="GO:0006397">
    <property type="term" value="P:mRNA processing"/>
    <property type="evidence" value="ECO:0007669"/>
    <property type="project" value="UniProtKB-KW"/>
</dbReference>
<evidence type="ECO:0000259" key="10">
    <source>
        <dbReference type="PROSITE" id="PS50053"/>
    </source>
</evidence>
<feature type="region of interest" description="Disordered" evidence="9">
    <location>
        <begin position="344"/>
        <end position="395"/>
    </location>
</feature>
<keyword evidence="7" id="KW-0539">Nucleus</keyword>
<evidence type="ECO:0000313" key="11">
    <source>
        <dbReference type="EMBL" id="KAB5569335.1"/>
    </source>
</evidence>
<evidence type="ECO:0000256" key="1">
    <source>
        <dbReference type="ARBA" id="ARBA00004123"/>
    </source>
</evidence>
<protein>
    <recommendedName>
        <fullName evidence="10">Ubiquitin-like domain-containing protein</fullName>
    </recommendedName>
</protein>
<dbReference type="PROSITE" id="PS50053">
    <property type="entry name" value="UBIQUITIN_2"/>
    <property type="match status" value="1"/>
</dbReference>
<gene>
    <name evidence="11" type="ORF">DKX38_003128</name>
</gene>
<dbReference type="InterPro" id="IPR051421">
    <property type="entry name" value="RNA_Proc_DNA_Dmg_Regulator"/>
</dbReference>
<comment type="subcellular location">
    <subcellularLocation>
        <location evidence="2">Cytoplasm</location>
    </subcellularLocation>
    <subcellularLocation>
        <location evidence="1">Nucleus</location>
    </subcellularLocation>
</comment>
<sequence>MEDHKDPMPFQIFAKFLDGETKVLNFKTPSSCTAQAIKQRIFQVTQIPIHYQRLICGGFQLNDDAIITTPESTVYLLLRLLGGKGGFGSLLRGAATKAGQKKTDNFDACRDMSGRRLRHVNAEKRLEEWRAEEEDRRLEKIAEEFIKKKAKKGKKGVGDGEAEKYVAKYREDSAKCAAVVEEAVREVLGNGNGFRKRKGKGKGKGKGCVEGAEAKKLKILMGKRKVDESDSEGMDEDSSDEENEKSVILNNGSHSELNKEVEGGSDSVTGNQNGECSGVASCSSEEEMEASLEQSLKSNPYGEVALNKEDELVEARILEETVAQNANVTCFKTADISETQTLEAEKKENVGLDPQCPDASSSGNGGIIESSPVIPEANGFSQSKPESNEFVNQGSGDIEKPLNFDEFNSASELKVCKVVKDWSEGQLLDQISTFQSALLECLCLCMGLATAGIGSISATLDILFCRIGLKVLGMERLKTELQVRGLKCGGTLQERAARLYLLKSTPLEKLPKKLLAKK</sequence>
<keyword evidence="6" id="KW-0508">mRNA splicing</keyword>
<proteinExistence type="inferred from homology"/>
<dbReference type="Gene3D" id="3.10.20.90">
    <property type="entry name" value="Phosphatidylinositol 3-kinase Catalytic Subunit, Chain A, domain 1"/>
    <property type="match status" value="1"/>
</dbReference>
<feature type="compositionally biased region" description="Polar residues" evidence="9">
    <location>
        <begin position="266"/>
        <end position="275"/>
    </location>
</feature>
<dbReference type="GO" id="GO:0005634">
    <property type="term" value="C:nucleus"/>
    <property type="evidence" value="ECO:0007669"/>
    <property type="project" value="UniProtKB-SubCell"/>
</dbReference>
<keyword evidence="8" id="KW-0131">Cell cycle</keyword>
<dbReference type="InterPro" id="IPR025086">
    <property type="entry name" value="SDE2/SF3A3_SAP"/>
</dbReference>
<accession>A0A5N5NP36</accession>
<evidence type="ECO:0000256" key="4">
    <source>
        <dbReference type="ARBA" id="ARBA00022490"/>
    </source>
</evidence>
<keyword evidence="4" id="KW-0963">Cytoplasm</keyword>
<comment type="similarity">
    <text evidence="3">Belongs to the SDE2 family.</text>
</comment>
<dbReference type="Pfam" id="PF22782">
    <property type="entry name" value="SDE2"/>
    <property type="match status" value="1"/>
</dbReference>
<dbReference type="PANTHER" id="PTHR12786:SF1">
    <property type="entry name" value="SPLICING REGULATOR SDE2"/>
    <property type="match status" value="1"/>
</dbReference>
<dbReference type="SUPFAM" id="SSF54236">
    <property type="entry name" value="Ubiquitin-like"/>
    <property type="match status" value="1"/>
</dbReference>
<evidence type="ECO:0000256" key="2">
    <source>
        <dbReference type="ARBA" id="ARBA00004496"/>
    </source>
</evidence>
<keyword evidence="5" id="KW-0507">mRNA processing</keyword>
<dbReference type="InterPro" id="IPR029071">
    <property type="entry name" value="Ubiquitin-like_domsf"/>
</dbReference>
<keyword evidence="12" id="KW-1185">Reference proteome</keyword>
<evidence type="ECO:0000256" key="5">
    <source>
        <dbReference type="ARBA" id="ARBA00022664"/>
    </source>
</evidence>
<dbReference type="InterPro" id="IPR000626">
    <property type="entry name" value="Ubiquitin-like_dom"/>
</dbReference>
<feature type="domain" description="Ubiquitin-like" evidence="10">
    <location>
        <begin position="10"/>
        <end position="68"/>
    </location>
</feature>
<feature type="region of interest" description="Disordered" evidence="9">
    <location>
        <begin position="221"/>
        <end position="296"/>
    </location>
</feature>
<dbReference type="GO" id="GO:0005737">
    <property type="term" value="C:cytoplasm"/>
    <property type="evidence" value="ECO:0007669"/>
    <property type="project" value="UniProtKB-SubCell"/>
</dbReference>
<dbReference type="PANTHER" id="PTHR12786">
    <property type="entry name" value="SPLICING FACTOR SF3A-RELATED"/>
    <property type="match status" value="1"/>
</dbReference>
<organism evidence="11 12">
    <name type="scientific">Salix brachista</name>
    <dbReference type="NCBI Taxonomy" id="2182728"/>
    <lineage>
        <taxon>Eukaryota</taxon>
        <taxon>Viridiplantae</taxon>
        <taxon>Streptophyta</taxon>
        <taxon>Embryophyta</taxon>
        <taxon>Tracheophyta</taxon>
        <taxon>Spermatophyta</taxon>
        <taxon>Magnoliopsida</taxon>
        <taxon>eudicotyledons</taxon>
        <taxon>Gunneridae</taxon>
        <taxon>Pentapetalae</taxon>
        <taxon>rosids</taxon>
        <taxon>fabids</taxon>
        <taxon>Malpighiales</taxon>
        <taxon>Salicaceae</taxon>
        <taxon>Saliceae</taxon>
        <taxon>Salix</taxon>
    </lineage>
</organism>
<evidence type="ECO:0000256" key="8">
    <source>
        <dbReference type="ARBA" id="ARBA00023306"/>
    </source>
</evidence>
<dbReference type="SMART" id="SM00213">
    <property type="entry name" value="UBQ"/>
    <property type="match status" value="1"/>
</dbReference>
<dbReference type="InterPro" id="IPR053822">
    <property type="entry name" value="SDE2-like_dom"/>
</dbReference>
<name>A0A5N5NP36_9ROSI</name>
<comment type="caution">
    <text evidence="11">The sequence shown here is derived from an EMBL/GenBank/DDBJ whole genome shotgun (WGS) entry which is preliminary data.</text>
</comment>
<evidence type="ECO:0000313" key="12">
    <source>
        <dbReference type="Proteomes" id="UP000326939"/>
    </source>
</evidence>
<feature type="compositionally biased region" description="Polar residues" evidence="9">
    <location>
        <begin position="379"/>
        <end position="395"/>
    </location>
</feature>
<evidence type="ECO:0000256" key="3">
    <source>
        <dbReference type="ARBA" id="ARBA00008726"/>
    </source>
</evidence>
<dbReference type="CDD" id="cd17039">
    <property type="entry name" value="Ubl_ubiquitin_like"/>
    <property type="match status" value="1"/>
</dbReference>
<evidence type="ECO:0000256" key="6">
    <source>
        <dbReference type="ARBA" id="ARBA00023187"/>
    </source>
</evidence>
<reference evidence="12" key="1">
    <citation type="journal article" date="2019" name="Gigascience">
        <title>De novo genome assembly of the endangered Acer yangbiense, a plant species with extremely small populations endemic to Yunnan Province, China.</title>
        <authorList>
            <person name="Yang J."/>
            <person name="Wariss H.M."/>
            <person name="Tao L."/>
            <person name="Zhang R."/>
            <person name="Yun Q."/>
            <person name="Hollingsworth P."/>
            <person name="Dao Z."/>
            <person name="Luo G."/>
            <person name="Guo H."/>
            <person name="Ma Y."/>
            <person name="Sun W."/>
        </authorList>
    </citation>
    <scope>NUCLEOTIDE SEQUENCE [LARGE SCALE GENOMIC DNA]</scope>
    <source>
        <strain evidence="12">cv. br00</strain>
    </source>
</reference>
<dbReference type="AlphaFoldDB" id="A0A5N5NP36"/>
<dbReference type="Proteomes" id="UP000326939">
    <property type="component" value="Chromosome 2"/>
</dbReference>
<feature type="compositionally biased region" description="Acidic residues" evidence="9">
    <location>
        <begin position="229"/>
        <end position="243"/>
    </location>
</feature>
<dbReference type="GO" id="GO:0008380">
    <property type="term" value="P:RNA splicing"/>
    <property type="evidence" value="ECO:0007669"/>
    <property type="project" value="UniProtKB-KW"/>
</dbReference>
<evidence type="ECO:0000256" key="9">
    <source>
        <dbReference type="SAM" id="MobiDB-lite"/>
    </source>
</evidence>
<dbReference type="Pfam" id="PF13297">
    <property type="entry name" value="SDE2_2C"/>
    <property type="match status" value="1"/>
</dbReference>
<dbReference type="EMBL" id="VDCV01000002">
    <property type="protein sequence ID" value="KAB5569335.1"/>
    <property type="molecule type" value="Genomic_DNA"/>
</dbReference>